<comment type="caution">
    <text evidence="2">The sequence shown here is derived from an EMBL/GenBank/DDBJ whole genome shotgun (WGS) entry which is preliminary data.</text>
</comment>
<accession>A0ABW3L1N0</accession>
<dbReference type="Proteomes" id="UP001596990">
    <property type="component" value="Unassembled WGS sequence"/>
</dbReference>
<sequence length="122" mass="13607">MSYFMKGMGAIACCFLFIYWMPINSLPLNTEVFIYTIMNPLAFLVGAAFLMIGTVLQGKMVHDIVRLVKRKRFGTGLFVCVAAALPASLIIISYEMVLIFYVLAMIYGIISLPSTSKEFEKG</sequence>
<gene>
    <name evidence="2" type="ORF">ACFQ2J_04815</name>
</gene>
<evidence type="ECO:0000313" key="3">
    <source>
        <dbReference type="Proteomes" id="UP001596990"/>
    </source>
</evidence>
<dbReference type="EMBL" id="JBHTKL010000001">
    <property type="protein sequence ID" value="MFD1018518.1"/>
    <property type="molecule type" value="Genomic_DNA"/>
</dbReference>
<keyword evidence="1" id="KW-1133">Transmembrane helix</keyword>
<feature type="transmembrane region" description="Helical" evidence="1">
    <location>
        <begin position="73"/>
        <end position="92"/>
    </location>
</feature>
<protein>
    <submittedName>
        <fullName evidence="2">Uncharacterized protein</fullName>
    </submittedName>
</protein>
<dbReference type="RefSeq" id="WP_386057081.1">
    <property type="nucleotide sequence ID" value="NZ_JBHTKL010000001.1"/>
</dbReference>
<reference evidence="3" key="1">
    <citation type="journal article" date="2019" name="Int. J. Syst. Evol. Microbiol.">
        <title>The Global Catalogue of Microorganisms (GCM) 10K type strain sequencing project: providing services to taxonomists for standard genome sequencing and annotation.</title>
        <authorList>
            <consortium name="The Broad Institute Genomics Platform"/>
            <consortium name="The Broad Institute Genome Sequencing Center for Infectious Disease"/>
            <person name="Wu L."/>
            <person name="Ma J."/>
        </authorList>
    </citation>
    <scope>NUCLEOTIDE SEQUENCE [LARGE SCALE GENOMIC DNA]</scope>
    <source>
        <strain evidence="3">CCUG 56607</strain>
    </source>
</reference>
<evidence type="ECO:0000256" key="1">
    <source>
        <dbReference type="SAM" id="Phobius"/>
    </source>
</evidence>
<organism evidence="2 3">
    <name type="scientific">Thalassobacillus hwangdonensis</name>
    <dbReference type="NCBI Taxonomy" id="546108"/>
    <lineage>
        <taxon>Bacteria</taxon>
        <taxon>Bacillati</taxon>
        <taxon>Bacillota</taxon>
        <taxon>Bacilli</taxon>
        <taxon>Bacillales</taxon>
        <taxon>Bacillaceae</taxon>
        <taxon>Thalassobacillus</taxon>
    </lineage>
</organism>
<feature type="transmembrane region" description="Helical" evidence="1">
    <location>
        <begin position="7"/>
        <end position="26"/>
    </location>
</feature>
<evidence type="ECO:0000313" key="2">
    <source>
        <dbReference type="EMBL" id="MFD1018518.1"/>
    </source>
</evidence>
<feature type="transmembrane region" description="Helical" evidence="1">
    <location>
        <begin position="32"/>
        <end position="52"/>
    </location>
</feature>
<keyword evidence="1" id="KW-0812">Transmembrane</keyword>
<keyword evidence="3" id="KW-1185">Reference proteome</keyword>
<keyword evidence="1" id="KW-0472">Membrane</keyword>
<name>A0ABW3L1N0_9BACI</name>
<proteinExistence type="predicted"/>